<proteinExistence type="predicted"/>
<evidence type="ECO:0000313" key="3">
    <source>
        <dbReference type="EMBL" id="KAJ7947406.1"/>
    </source>
</evidence>
<dbReference type="KEGG" id="qsa:O6P43_032216"/>
<reference evidence="3" key="1">
    <citation type="journal article" date="2023" name="Science">
        <title>Elucidation of the pathway for biosynthesis of saponin adjuvants from the soapbark tree.</title>
        <authorList>
            <person name="Reed J."/>
            <person name="Orme A."/>
            <person name="El-Demerdash A."/>
            <person name="Owen C."/>
            <person name="Martin L.B.B."/>
            <person name="Misra R.C."/>
            <person name="Kikuchi S."/>
            <person name="Rejzek M."/>
            <person name="Martin A.C."/>
            <person name="Harkess A."/>
            <person name="Leebens-Mack J."/>
            <person name="Louveau T."/>
            <person name="Stephenson M.J."/>
            <person name="Osbourn A."/>
        </authorList>
    </citation>
    <scope>NUCLEOTIDE SEQUENCE</scope>
    <source>
        <strain evidence="3">S10</strain>
    </source>
</reference>
<feature type="signal peptide" evidence="2">
    <location>
        <begin position="1"/>
        <end position="18"/>
    </location>
</feature>
<dbReference type="EMBL" id="JARAOO010000013">
    <property type="protein sequence ID" value="KAJ7947406.1"/>
    <property type="molecule type" value="Genomic_DNA"/>
</dbReference>
<evidence type="ECO:0000256" key="2">
    <source>
        <dbReference type="SAM" id="SignalP"/>
    </source>
</evidence>
<organism evidence="3 4">
    <name type="scientific">Quillaja saponaria</name>
    <name type="common">Soap bark tree</name>
    <dbReference type="NCBI Taxonomy" id="32244"/>
    <lineage>
        <taxon>Eukaryota</taxon>
        <taxon>Viridiplantae</taxon>
        <taxon>Streptophyta</taxon>
        <taxon>Embryophyta</taxon>
        <taxon>Tracheophyta</taxon>
        <taxon>Spermatophyta</taxon>
        <taxon>Magnoliopsida</taxon>
        <taxon>eudicotyledons</taxon>
        <taxon>Gunneridae</taxon>
        <taxon>Pentapetalae</taxon>
        <taxon>rosids</taxon>
        <taxon>fabids</taxon>
        <taxon>Fabales</taxon>
        <taxon>Quillajaceae</taxon>
        <taxon>Quillaja</taxon>
    </lineage>
</organism>
<name>A0AAD7KX44_QUISA</name>
<keyword evidence="1" id="KW-0812">Transmembrane</keyword>
<feature type="chain" id="PRO_5041929396" evidence="2">
    <location>
        <begin position="19"/>
        <end position="114"/>
    </location>
</feature>
<sequence>MFKSQNAVFSSLLPPFLSLPSLICQTCKLDLAASAIQPTTTELPLSLFSSSLHFRMSYSPSRMSWSFIVSVYNIGIISIYCSSFLCIYCCKSTSLYICYSISWCSVTCFTLGID</sequence>
<keyword evidence="1" id="KW-1133">Transmembrane helix</keyword>
<dbReference type="Proteomes" id="UP001163823">
    <property type="component" value="Chromosome 13"/>
</dbReference>
<keyword evidence="2" id="KW-0732">Signal</keyword>
<evidence type="ECO:0000256" key="1">
    <source>
        <dbReference type="SAM" id="Phobius"/>
    </source>
</evidence>
<comment type="caution">
    <text evidence="3">The sequence shown here is derived from an EMBL/GenBank/DDBJ whole genome shotgun (WGS) entry which is preliminary data.</text>
</comment>
<keyword evidence="1" id="KW-0472">Membrane</keyword>
<feature type="transmembrane region" description="Helical" evidence="1">
    <location>
        <begin position="95"/>
        <end position="113"/>
    </location>
</feature>
<evidence type="ECO:0000313" key="4">
    <source>
        <dbReference type="Proteomes" id="UP001163823"/>
    </source>
</evidence>
<feature type="transmembrane region" description="Helical" evidence="1">
    <location>
        <begin position="65"/>
        <end position="88"/>
    </location>
</feature>
<keyword evidence="4" id="KW-1185">Reference proteome</keyword>
<accession>A0AAD7KX44</accession>
<protein>
    <submittedName>
        <fullName evidence="3">Uncharacterized protein</fullName>
    </submittedName>
</protein>
<dbReference type="AlphaFoldDB" id="A0AAD7KX44"/>
<gene>
    <name evidence="3" type="ORF">O6P43_032216</name>
</gene>